<feature type="binding site" evidence="7">
    <location>
        <position position="143"/>
    </location>
    <ligand>
        <name>carbamoyl phosphate</name>
        <dbReference type="ChEBI" id="CHEBI:58228"/>
    </ligand>
</feature>
<dbReference type="PRINTS" id="PR00100">
    <property type="entry name" value="AOTCASE"/>
</dbReference>
<evidence type="ECO:0000256" key="5">
    <source>
        <dbReference type="ARBA" id="ARBA00043884"/>
    </source>
</evidence>
<evidence type="ECO:0000256" key="1">
    <source>
        <dbReference type="ARBA" id="ARBA00004852"/>
    </source>
</evidence>
<proteinExistence type="inferred from homology"/>
<dbReference type="NCBIfam" id="TIGR00670">
    <property type="entry name" value="asp_carb_tr"/>
    <property type="match status" value="1"/>
</dbReference>
<evidence type="ECO:0000256" key="4">
    <source>
        <dbReference type="ARBA" id="ARBA00022975"/>
    </source>
</evidence>
<gene>
    <name evidence="7" type="primary">pyrB</name>
    <name evidence="10" type="ORF">H5P30_19920</name>
</gene>
<dbReference type="SUPFAM" id="SSF53671">
    <property type="entry name" value="Aspartate/ornithine carbamoyltransferase"/>
    <property type="match status" value="1"/>
</dbReference>
<dbReference type="InterPro" id="IPR006131">
    <property type="entry name" value="Asp_carbamoyltransf_Asp/Orn-bd"/>
</dbReference>
<dbReference type="Proteomes" id="UP000525652">
    <property type="component" value="Unassembled WGS sequence"/>
</dbReference>
<dbReference type="PANTHER" id="PTHR45753:SF6">
    <property type="entry name" value="ASPARTATE CARBAMOYLTRANSFERASE"/>
    <property type="match status" value="1"/>
</dbReference>
<feature type="binding site" evidence="7">
    <location>
        <position position="269"/>
    </location>
    <ligand>
        <name>carbamoyl phosphate</name>
        <dbReference type="ChEBI" id="CHEBI:58228"/>
    </ligand>
</feature>
<evidence type="ECO:0000256" key="7">
    <source>
        <dbReference type="HAMAP-Rule" id="MF_00001"/>
    </source>
</evidence>
<comment type="subunit">
    <text evidence="7">Heterododecamer (2C3:3R2) of six catalytic PyrB chains organized as two trimers (C3), and six regulatory PyrI chains organized as three dimers (R2).</text>
</comment>
<dbReference type="Gene3D" id="3.40.50.1370">
    <property type="entry name" value="Aspartate/ornithine carbamoyltransferase"/>
    <property type="match status" value="2"/>
</dbReference>
<dbReference type="GO" id="GO:0044205">
    <property type="term" value="P:'de novo' UMP biosynthetic process"/>
    <property type="evidence" value="ECO:0007669"/>
    <property type="project" value="UniProtKB-UniRule"/>
</dbReference>
<feature type="binding site" evidence="7">
    <location>
        <position position="140"/>
    </location>
    <ligand>
        <name>carbamoyl phosphate</name>
        <dbReference type="ChEBI" id="CHEBI:58228"/>
    </ligand>
</feature>
<dbReference type="InterPro" id="IPR002082">
    <property type="entry name" value="Asp_carbamoyltransf"/>
</dbReference>
<evidence type="ECO:0000256" key="3">
    <source>
        <dbReference type="ARBA" id="ARBA00022679"/>
    </source>
</evidence>
<comment type="similarity">
    <text evidence="2 7">Belongs to the aspartate/ornithine carbamoyltransferase superfamily. ATCase family.</text>
</comment>
<dbReference type="InterPro" id="IPR006132">
    <property type="entry name" value="Asp/Orn_carbamoyltranf_P-bd"/>
</dbReference>
<dbReference type="GO" id="GO:0005829">
    <property type="term" value="C:cytosol"/>
    <property type="evidence" value="ECO:0007669"/>
    <property type="project" value="TreeGrafter"/>
</dbReference>
<dbReference type="GO" id="GO:0006520">
    <property type="term" value="P:amino acid metabolic process"/>
    <property type="evidence" value="ECO:0007669"/>
    <property type="project" value="InterPro"/>
</dbReference>
<evidence type="ECO:0000313" key="11">
    <source>
        <dbReference type="Proteomes" id="UP000525652"/>
    </source>
</evidence>
<feature type="binding site" evidence="7">
    <location>
        <position position="90"/>
    </location>
    <ligand>
        <name>L-aspartate</name>
        <dbReference type="ChEBI" id="CHEBI:29991"/>
    </ligand>
</feature>
<dbReference type="InterPro" id="IPR006130">
    <property type="entry name" value="Asp/Orn_carbamoylTrfase"/>
</dbReference>
<feature type="binding site" evidence="7">
    <location>
        <position position="227"/>
    </location>
    <ligand>
        <name>L-aspartate</name>
        <dbReference type="ChEBI" id="CHEBI:29991"/>
    </ligand>
</feature>
<dbReference type="PROSITE" id="PS00097">
    <property type="entry name" value="CARBAMOYLTRANSFERASE"/>
    <property type="match status" value="1"/>
</dbReference>
<comment type="catalytic activity">
    <reaction evidence="6 7">
        <text>carbamoyl phosphate + L-aspartate = N-carbamoyl-L-aspartate + phosphate + H(+)</text>
        <dbReference type="Rhea" id="RHEA:20013"/>
        <dbReference type="ChEBI" id="CHEBI:15378"/>
        <dbReference type="ChEBI" id="CHEBI:29991"/>
        <dbReference type="ChEBI" id="CHEBI:32814"/>
        <dbReference type="ChEBI" id="CHEBI:43474"/>
        <dbReference type="ChEBI" id="CHEBI:58228"/>
        <dbReference type="EC" id="2.1.3.2"/>
    </reaction>
</comment>
<evidence type="ECO:0000259" key="9">
    <source>
        <dbReference type="Pfam" id="PF02729"/>
    </source>
</evidence>
<name>A0A7X1E6E9_9BACT</name>
<dbReference type="InterPro" id="IPR036901">
    <property type="entry name" value="Asp/Orn_carbamoylTrfase_sf"/>
</dbReference>
<sequence>MKTEFEWTRRNLIGIENLSPEELTFILDTAVSFKRTFDRKNKKLPSLRGKVIANLFLEPSTRTRVAFEVAANRLSADVLTVSGSSSSIVKGETLRDTAQNIEALKADMIVIRHSSAGSPHYLSQVVDIPIINAGDGAHEHPTQALLDCFTLREKIGDLRGRKVAILGDILFSRVARSNIWALRKLGAHVTVVGPSTLVPETFMSMGAEVSHDLRSALTDADAVMLLRIQHERQSQMHFPSLGEYTSMFGLNQERSSWLKPDAIIMHPGPINRGVEVDSDLADSDRSVILDQVTNGIAVRMAVLYLCASANEWQKRKESL</sequence>
<comment type="function">
    <text evidence="5 7">Catalyzes the condensation of carbamoyl phosphate and aspartate to form carbamoyl aspartate and inorganic phosphate, the committed step in the de novo pyrimidine nucleotide biosynthesis pathway.</text>
</comment>
<dbReference type="AlphaFoldDB" id="A0A7X1E6E9"/>
<dbReference type="GO" id="GO:0004070">
    <property type="term" value="F:aspartate carbamoyltransferase activity"/>
    <property type="evidence" value="ECO:0007669"/>
    <property type="project" value="UniProtKB-UniRule"/>
</dbReference>
<keyword evidence="4 7" id="KW-0665">Pyrimidine biosynthesis</keyword>
<evidence type="ECO:0000256" key="6">
    <source>
        <dbReference type="ARBA" id="ARBA00048859"/>
    </source>
</evidence>
<comment type="pathway">
    <text evidence="1 7">Pyrimidine metabolism; UMP biosynthesis via de novo pathway; (S)-dihydroorotate from bicarbonate: step 2/3.</text>
</comment>
<organism evidence="10 11">
    <name type="scientific">Puniceicoccus vermicola</name>
    <dbReference type="NCBI Taxonomy" id="388746"/>
    <lineage>
        <taxon>Bacteria</taxon>
        <taxon>Pseudomonadati</taxon>
        <taxon>Verrucomicrobiota</taxon>
        <taxon>Opitutia</taxon>
        <taxon>Puniceicoccales</taxon>
        <taxon>Puniceicoccaceae</taxon>
        <taxon>Puniceicoccus</taxon>
    </lineage>
</organism>
<evidence type="ECO:0000256" key="2">
    <source>
        <dbReference type="ARBA" id="ARBA00008896"/>
    </source>
</evidence>
<keyword evidence="3 7" id="KW-0808">Transferase</keyword>
<feature type="domain" description="Aspartate/ornithine carbamoyltransferase Asp/Orn-binding" evidence="8">
    <location>
        <begin position="160"/>
        <end position="305"/>
    </location>
</feature>
<feature type="binding site" evidence="7">
    <location>
        <position position="112"/>
    </location>
    <ligand>
        <name>carbamoyl phosphate</name>
        <dbReference type="ChEBI" id="CHEBI:58228"/>
    </ligand>
</feature>
<dbReference type="EC" id="2.1.3.2" evidence="7"/>
<comment type="caution">
    <text evidence="10">The sequence shown here is derived from an EMBL/GenBank/DDBJ whole genome shotgun (WGS) entry which is preliminary data.</text>
</comment>
<keyword evidence="11" id="KW-1185">Reference proteome</keyword>
<dbReference type="RefSeq" id="WP_185694673.1">
    <property type="nucleotide sequence ID" value="NZ_JACHVA010000138.1"/>
</dbReference>
<dbReference type="PANTHER" id="PTHR45753">
    <property type="entry name" value="ORNITHINE CARBAMOYLTRANSFERASE, MITOCHONDRIAL"/>
    <property type="match status" value="1"/>
</dbReference>
<accession>A0A7X1E6E9</accession>
<evidence type="ECO:0000313" key="10">
    <source>
        <dbReference type="EMBL" id="MBC2604056.1"/>
    </source>
</evidence>
<protein>
    <recommendedName>
        <fullName evidence="7">Aspartate carbamoyltransferase</fullName>
        <ecNumber evidence="7">2.1.3.2</ecNumber>
    </recommendedName>
    <alternativeName>
        <fullName evidence="7">Aspartate transcarbamylase</fullName>
        <shortName evidence="7">ATCase</shortName>
    </alternativeName>
</protein>
<dbReference type="GO" id="GO:0006207">
    <property type="term" value="P:'de novo' pyrimidine nucleobase biosynthetic process"/>
    <property type="evidence" value="ECO:0007669"/>
    <property type="project" value="InterPro"/>
</dbReference>
<dbReference type="FunFam" id="3.40.50.1370:FF:000007">
    <property type="entry name" value="Aspartate carbamoyltransferase"/>
    <property type="match status" value="1"/>
</dbReference>
<dbReference type="UniPathway" id="UPA00070">
    <property type="reaction ID" value="UER00116"/>
</dbReference>
<evidence type="ECO:0000259" key="8">
    <source>
        <dbReference type="Pfam" id="PF00185"/>
    </source>
</evidence>
<dbReference type="NCBIfam" id="NF002032">
    <property type="entry name" value="PRK00856.1"/>
    <property type="match status" value="1"/>
</dbReference>
<reference evidence="10 11" key="1">
    <citation type="submission" date="2020-07" db="EMBL/GenBank/DDBJ databases">
        <authorList>
            <person name="Feng X."/>
        </authorList>
    </citation>
    <scope>NUCLEOTIDE SEQUENCE [LARGE SCALE GENOMIC DNA]</scope>
    <source>
        <strain evidence="10 11">JCM14086</strain>
    </source>
</reference>
<dbReference type="HAMAP" id="MF_00001">
    <property type="entry name" value="Asp_carb_tr"/>
    <property type="match status" value="1"/>
</dbReference>
<dbReference type="Pfam" id="PF02729">
    <property type="entry name" value="OTCace_N"/>
    <property type="match status" value="1"/>
</dbReference>
<dbReference type="PRINTS" id="PR00101">
    <property type="entry name" value="ATCASE"/>
</dbReference>
<dbReference type="GO" id="GO:0016597">
    <property type="term" value="F:amino acid binding"/>
    <property type="evidence" value="ECO:0007669"/>
    <property type="project" value="InterPro"/>
</dbReference>
<feature type="binding site" evidence="7">
    <location>
        <position position="268"/>
    </location>
    <ligand>
        <name>carbamoyl phosphate</name>
        <dbReference type="ChEBI" id="CHEBI:58228"/>
    </ligand>
</feature>
<dbReference type="EMBL" id="JACHVA010000138">
    <property type="protein sequence ID" value="MBC2604056.1"/>
    <property type="molecule type" value="Genomic_DNA"/>
</dbReference>
<feature type="binding site" evidence="7">
    <location>
        <position position="173"/>
    </location>
    <ligand>
        <name>L-aspartate</name>
        <dbReference type="ChEBI" id="CHEBI:29991"/>
    </ligand>
</feature>
<feature type="domain" description="Aspartate/ornithine carbamoyltransferase carbamoyl-P binding" evidence="9">
    <location>
        <begin position="10"/>
        <end position="153"/>
    </location>
</feature>
<feature type="binding site" evidence="7">
    <location>
        <position position="62"/>
    </location>
    <ligand>
        <name>carbamoyl phosphate</name>
        <dbReference type="ChEBI" id="CHEBI:58228"/>
    </ligand>
</feature>
<feature type="binding site" evidence="7">
    <location>
        <position position="63"/>
    </location>
    <ligand>
        <name>carbamoyl phosphate</name>
        <dbReference type="ChEBI" id="CHEBI:58228"/>
    </ligand>
</feature>
<dbReference type="Pfam" id="PF00185">
    <property type="entry name" value="OTCace"/>
    <property type="match status" value="1"/>
</dbReference>